<gene>
    <name evidence="1" type="ORF">D6T69_12290</name>
</gene>
<dbReference type="EMBL" id="CP032548">
    <property type="protein sequence ID" value="AZJ36265.1"/>
    <property type="molecule type" value="Genomic_DNA"/>
</dbReference>
<dbReference type="GO" id="GO:0016787">
    <property type="term" value="F:hydrolase activity"/>
    <property type="evidence" value="ECO:0007669"/>
    <property type="project" value="UniProtKB-KW"/>
</dbReference>
<reference evidence="1 2" key="1">
    <citation type="submission" date="2018-09" db="EMBL/GenBank/DDBJ databases">
        <title>Insights into the microbiota of Asian seabass (Lates calcarifer) with tenacibaculosis symptoms and description of sp. nov. Tenacibaculum singaporense.</title>
        <authorList>
            <person name="Miyake S."/>
            <person name="Soh M."/>
            <person name="Azman M.N."/>
            <person name="Ngoh S.Y."/>
            <person name="Orban L."/>
        </authorList>
    </citation>
    <scope>NUCLEOTIDE SEQUENCE [LARGE SCALE GENOMIC DNA]</scope>
    <source>
        <strain evidence="1 2">DSM 106434</strain>
    </source>
</reference>
<dbReference type="KEGG" id="tsig:D6T69_12290"/>
<sequence>MKNRLIILSDLWGAEDASWVSLYVDMLSSYFKITFYSSCELAEMPNEDLSEEERHSFFLNGGVEKAVKNLIELENGQLTVLAFSIGGTIAWKACLKGLDVKKLYAISSTRLRYETEKPKAEAILYFGEEDNYKPNDNWLKNMKVSHNIIPQKTHEMYKEEEFAIKLCLQIKSSL</sequence>
<dbReference type="Proteomes" id="UP000274593">
    <property type="component" value="Chromosome"/>
</dbReference>
<proteinExistence type="predicted"/>
<protein>
    <submittedName>
        <fullName evidence="1">Alpha/beta hydrolase</fullName>
    </submittedName>
</protein>
<keyword evidence="2" id="KW-1185">Reference proteome</keyword>
<dbReference type="RefSeq" id="WP_125067996.1">
    <property type="nucleotide sequence ID" value="NZ_CP032548.1"/>
</dbReference>
<keyword evidence="1" id="KW-0378">Hydrolase</keyword>
<dbReference type="InterPro" id="IPR029058">
    <property type="entry name" value="AB_hydrolase_fold"/>
</dbReference>
<accession>A0A3S8R954</accession>
<name>A0A3S8R954_9FLAO</name>
<evidence type="ECO:0000313" key="1">
    <source>
        <dbReference type="EMBL" id="AZJ36265.1"/>
    </source>
</evidence>
<dbReference type="SUPFAM" id="SSF53474">
    <property type="entry name" value="alpha/beta-Hydrolases"/>
    <property type="match status" value="1"/>
</dbReference>
<dbReference type="AlphaFoldDB" id="A0A3S8R954"/>
<evidence type="ECO:0000313" key="2">
    <source>
        <dbReference type="Proteomes" id="UP000274593"/>
    </source>
</evidence>
<organism evidence="1 2">
    <name type="scientific">Tenacibaculum singaporense</name>
    <dbReference type="NCBI Taxonomy" id="2358479"/>
    <lineage>
        <taxon>Bacteria</taxon>
        <taxon>Pseudomonadati</taxon>
        <taxon>Bacteroidota</taxon>
        <taxon>Flavobacteriia</taxon>
        <taxon>Flavobacteriales</taxon>
        <taxon>Flavobacteriaceae</taxon>
        <taxon>Tenacibaculum</taxon>
    </lineage>
</organism>